<organism evidence="4 5">
    <name type="scientific">Nicotiana tabacum</name>
    <name type="common">Common tobacco</name>
    <dbReference type="NCBI Taxonomy" id="4097"/>
    <lineage>
        <taxon>Eukaryota</taxon>
        <taxon>Viridiplantae</taxon>
        <taxon>Streptophyta</taxon>
        <taxon>Embryophyta</taxon>
        <taxon>Tracheophyta</taxon>
        <taxon>Spermatophyta</taxon>
        <taxon>Magnoliopsida</taxon>
        <taxon>eudicotyledons</taxon>
        <taxon>Gunneridae</taxon>
        <taxon>Pentapetalae</taxon>
        <taxon>asterids</taxon>
        <taxon>lamiids</taxon>
        <taxon>Solanales</taxon>
        <taxon>Solanaceae</taxon>
        <taxon>Nicotianoideae</taxon>
        <taxon>Nicotianeae</taxon>
        <taxon>Nicotiana</taxon>
    </lineage>
</organism>
<evidence type="ECO:0000313" key="4">
    <source>
        <dbReference type="Proteomes" id="UP000790787"/>
    </source>
</evidence>
<accession>A0A1S4AUU0</accession>
<keyword evidence="2" id="KW-0479">Metal-binding</keyword>
<reference evidence="4" key="1">
    <citation type="journal article" date="2014" name="Nat. Commun.">
        <title>The tobacco genome sequence and its comparison with those of tomato and potato.</title>
        <authorList>
            <person name="Sierro N."/>
            <person name="Battey J.N."/>
            <person name="Ouadi S."/>
            <person name="Bakaher N."/>
            <person name="Bovet L."/>
            <person name="Willig A."/>
            <person name="Goepfert S."/>
            <person name="Peitsch M.C."/>
            <person name="Ivanov N.V."/>
        </authorList>
    </citation>
    <scope>NUCLEOTIDE SEQUENCE [LARGE SCALE GENOMIC DNA]</scope>
</reference>
<dbReference type="STRING" id="4097.A0A1S4AUU0"/>
<dbReference type="OMA" id="CAYLKEM"/>
<dbReference type="PANTHER" id="PTHR12857:SF0">
    <property type="entry name" value="CXXC MOTIF CONTAINING ZINC BINDING PROTEIN"/>
    <property type="match status" value="1"/>
</dbReference>
<evidence type="ECO:0000256" key="3">
    <source>
        <dbReference type="ARBA" id="ARBA00022833"/>
    </source>
</evidence>
<dbReference type="OrthoDB" id="1294311at2759"/>
<dbReference type="RefSeq" id="XP_016480340.1">
    <property type="nucleotide sequence ID" value="XM_016624854.1"/>
</dbReference>
<evidence type="ECO:0000256" key="1">
    <source>
        <dbReference type="ARBA" id="ARBA00007818"/>
    </source>
</evidence>
<dbReference type="SUPFAM" id="SSF141678">
    <property type="entry name" value="MAL13P1.257-like"/>
    <property type="match status" value="1"/>
</dbReference>
<dbReference type="PANTHER" id="PTHR12857">
    <property type="entry name" value="CXXC MOTIF CONTAINING ZINC BINDING PROTEIN"/>
    <property type="match status" value="1"/>
</dbReference>
<dbReference type="GO" id="GO:0008270">
    <property type="term" value="F:zinc ion binding"/>
    <property type="evidence" value="ECO:0000318"/>
    <property type="project" value="GO_Central"/>
</dbReference>
<dbReference type="GeneID" id="107801515"/>
<dbReference type="SMR" id="A0A1S4AUU0"/>
<gene>
    <name evidence="5" type="primary">LOC107801515</name>
</gene>
<name>A0A1S4AUU0_TOBAC</name>
<dbReference type="Proteomes" id="UP000790787">
    <property type="component" value="Chromosome 6"/>
</dbReference>
<keyword evidence="3" id="KW-0862">Zinc</keyword>
<reference evidence="5" key="2">
    <citation type="submission" date="2025-08" db="UniProtKB">
        <authorList>
            <consortium name="RefSeq"/>
        </authorList>
    </citation>
    <scope>IDENTIFICATION</scope>
    <source>
        <tissue evidence="5">Leaf</tissue>
    </source>
</reference>
<dbReference type="RefSeq" id="XP_016480340.1">
    <property type="nucleotide sequence ID" value="XM_016624854.2"/>
</dbReference>
<sequence>MKSTKFELEIFADMKNIKSLAPNGGVNNDDMGYFFKMRCENCGDMTGEQCAYLKEMVKYKGKIFNLKLKCKFCSREGFVRLIPGSGTAFTALHAERKVWAPLMVFECHGLVPEEYNFNGGWMIETDEKPPRFVEANFVSGNFVGSAEDFGSCIPSVTKIEGRFVQMKDK</sequence>
<keyword evidence="4" id="KW-1185">Reference proteome</keyword>
<comment type="similarity">
    <text evidence="1">Belongs to the UPF0587 family.</text>
</comment>
<protein>
    <submittedName>
        <fullName evidence="5">UPF0587 protein CG4646-like</fullName>
    </submittedName>
    <submittedName>
        <fullName evidence="5">Uncharacterized protein LOC107801515</fullName>
    </submittedName>
</protein>
<dbReference type="InterPro" id="IPR008584">
    <property type="entry name" value="CXXC_Zn-binding_euk"/>
</dbReference>
<evidence type="ECO:0000313" key="5">
    <source>
        <dbReference type="RefSeq" id="XP_016480340.1"/>
    </source>
</evidence>
<proteinExistence type="inferred from homology"/>
<dbReference type="KEGG" id="nta:107801515"/>
<dbReference type="Pfam" id="PF05907">
    <property type="entry name" value="CXXC_Zn-b_euk"/>
    <property type="match status" value="1"/>
</dbReference>
<dbReference type="AlphaFoldDB" id="A0A1S4AUU0"/>
<dbReference type="PaxDb" id="4097-A0A1S4AUU0"/>
<evidence type="ECO:0000256" key="2">
    <source>
        <dbReference type="ARBA" id="ARBA00022723"/>
    </source>
</evidence>